<dbReference type="Proteomes" id="UP000005444">
    <property type="component" value="Chromosome"/>
</dbReference>
<dbReference type="RefSeq" id="WP_014216140.1">
    <property type="nucleotide sequence ID" value="NC_016605.1"/>
</dbReference>
<keyword evidence="1" id="KW-0812">Transmembrane</keyword>
<protein>
    <submittedName>
        <fullName evidence="2">Membrane protein</fullName>
    </submittedName>
</protein>
<proteinExistence type="predicted"/>
<name>G8PBF7_PEDCP</name>
<dbReference type="AlphaFoldDB" id="G8PBF7"/>
<dbReference type="PATRIC" id="fig|701521.8.peg.1634"/>
<keyword evidence="3" id="KW-1185">Reference proteome</keyword>
<keyword evidence="1" id="KW-0472">Membrane</keyword>
<accession>G8PBF7</accession>
<sequence>MLLSFILWSIAIVSSVIQFITGYFHRFSLGFFIPIGFTFFIVWSLIYVDAIDIPIAGSALIMGFLWYATCYIKGRNFHNQKIEKGQPSN</sequence>
<feature type="transmembrane region" description="Helical" evidence="1">
    <location>
        <begin position="6"/>
        <end position="24"/>
    </location>
</feature>
<evidence type="ECO:0000313" key="3">
    <source>
        <dbReference type="Proteomes" id="UP000005444"/>
    </source>
</evidence>
<organism evidence="2 3">
    <name type="scientific">Pediococcus claussenii (strain ATCC BAA-344 / DSM 14800 / JCM 18046 / KCTC 3811 / LMG 21948 / P06)</name>
    <dbReference type="NCBI Taxonomy" id="701521"/>
    <lineage>
        <taxon>Bacteria</taxon>
        <taxon>Bacillati</taxon>
        <taxon>Bacillota</taxon>
        <taxon>Bacilli</taxon>
        <taxon>Lactobacillales</taxon>
        <taxon>Lactobacillaceae</taxon>
        <taxon>Pediococcus</taxon>
    </lineage>
</organism>
<reference evidence="2 3" key="1">
    <citation type="journal article" date="2012" name="J. Bacteriol.">
        <title>Complete Genome Sequence of the Beer Spoilage Organism Pediococcus claussenii ATCC BAA-344T.</title>
        <authorList>
            <person name="Pittet V."/>
            <person name="Abegunde T."/>
            <person name="Marfleet T."/>
            <person name="Haakensen M."/>
            <person name="Morrow K."/>
            <person name="Jayaprakash T."/>
            <person name="Schroeder K."/>
            <person name="Trost B."/>
            <person name="Byrns S."/>
            <person name="Bergsveinson J."/>
            <person name="Kusalik A."/>
            <person name="Ziola B."/>
        </authorList>
    </citation>
    <scope>NUCLEOTIDE SEQUENCE [LARGE SCALE GENOMIC DNA]</scope>
    <source>
        <strain evidence="2 3">ATCC BAA-344</strain>
    </source>
</reference>
<feature type="transmembrane region" description="Helical" evidence="1">
    <location>
        <begin position="53"/>
        <end position="72"/>
    </location>
</feature>
<keyword evidence="1" id="KW-1133">Transmembrane helix</keyword>
<evidence type="ECO:0000256" key="1">
    <source>
        <dbReference type="SAM" id="Phobius"/>
    </source>
</evidence>
<dbReference type="HOGENOM" id="CLU_2451948_0_0_9"/>
<dbReference type="EMBL" id="CP003137">
    <property type="protein sequence ID" value="AEV95946.1"/>
    <property type="molecule type" value="Genomic_DNA"/>
</dbReference>
<feature type="transmembrane region" description="Helical" evidence="1">
    <location>
        <begin position="29"/>
        <end position="47"/>
    </location>
</feature>
<dbReference type="STRING" id="701521.PECL_1732"/>
<dbReference type="KEGG" id="pce:PECL_1732"/>
<evidence type="ECO:0000313" key="2">
    <source>
        <dbReference type="EMBL" id="AEV95946.1"/>
    </source>
</evidence>
<gene>
    <name evidence="2" type="ordered locus">PECL_1732</name>
</gene>